<gene>
    <name evidence="1" type="ORF">AVEN_163045_1</name>
</gene>
<keyword evidence="2" id="KW-1185">Reference proteome</keyword>
<sequence length="168" mass="19522">MAISVTHSTYYSVLSAPNDSTTGNSNPETKIKCLAVDCENEEEIQKLIDKIQKSDELKEKIAHKEPKKRRPRCIIYNIQKDTASQDVIDRIELSTECDGNSVEFPHSNLKVKKRCQHWVVELPTPAFFTLEAAGKLMRSWSIYRIKEFFSVRRCFSCHNFGYLQRNYK</sequence>
<dbReference type="EMBL" id="BGPR01003258">
    <property type="protein sequence ID" value="GBM85714.1"/>
    <property type="molecule type" value="Genomic_DNA"/>
</dbReference>
<accession>A0A4Y2J717</accession>
<comment type="caution">
    <text evidence="1">The sequence shown here is derived from an EMBL/GenBank/DDBJ whole genome shotgun (WGS) entry which is preliminary data.</text>
</comment>
<reference evidence="1 2" key="1">
    <citation type="journal article" date="2019" name="Sci. Rep.">
        <title>Orb-weaving spider Araneus ventricosus genome elucidates the spidroin gene catalogue.</title>
        <authorList>
            <person name="Kono N."/>
            <person name="Nakamura H."/>
            <person name="Ohtoshi R."/>
            <person name="Moran D.A.P."/>
            <person name="Shinohara A."/>
            <person name="Yoshida Y."/>
            <person name="Fujiwara M."/>
            <person name="Mori M."/>
            <person name="Tomita M."/>
            <person name="Arakawa K."/>
        </authorList>
    </citation>
    <scope>NUCLEOTIDE SEQUENCE [LARGE SCALE GENOMIC DNA]</scope>
</reference>
<evidence type="ECO:0000313" key="2">
    <source>
        <dbReference type="Proteomes" id="UP000499080"/>
    </source>
</evidence>
<organism evidence="1 2">
    <name type="scientific">Araneus ventricosus</name>
    <name type="common">Orbweaver spider</name>
    <name type="synonym">Epeira ventricosa</name>
    <dbReference type="NCBI Taxonomy" id="182803"/>
    <lineage>
        <taxon>Eukaryota</taxon>
        <taxon>Metazoa</taxon>
        <taxon>Ecdysozoa</taxon>
        <taxon>Arthropoda</taxon>
        <taxon>Chelicerata</taxon>
        <taxon>Arachnida</taxon>
        <taxon>Araneae</taxon>
        <taxon>Araneomorphae</taxon>
        <taxon>Entelegynae</taxon>
        <taxon>Araneoidea</taxon>
        <taxon>Araneidae</taxon>
        <taxon>Araneus</taxon>
    </lineage>
</organism>
<evidence type="ECO:0000313" key="1">
    <source>
        <dbReference type="EMBL" id="GBM85714.1"/>
    </source>
</evidence>
<dbReference type="AlphaFoldDB" id="A0A4Y2J717"/>
<dbReference type="Proteomes" id="UP000499080">
    <property type="component" value="Unassembled WGS sequence"/>
</dbReference>
<dbReference type="OrthoDB" id="6431089at2759"/>
<proteinExistence type="predicted"/>
<protein>
    <submittedName>
        <fullName evidence="1">Uncharacterized protein</fullName>
    </submittedName>
</protein>
<name>A0A4Y2J717_ARAVE</name>